<evidence type="ECO:0000313" key="1">
    <source>
        <dbReference type="EMBL" id="AVH81558.1"/>
    </source>
</evidence>
<organism evidence="1">
    <name type="scientific">Leptospira mayottensis 200901116</name>
    <dbReference type="NCBI Taxonomy" id="1192864"/>
    <lineage>
        <taxon>Bacteria</taxon>
        <taxon>Pseudomonadati</taxon>
        <taxon>Spirochaetota</taxon>
        <taxon>Spirochaetia</taxon>
        <taxon>Leptospirales</taxon>
        <taxon>Leptospiraceae</taxon>
        <taxon>Leptospira</taxon>
    </lineage>
</organism>
<geneLocation type="plasmid" evidence="1">
    <name>p2_L200901116</name>
</geneLocation>
<protein>
    <submittedName>
        <fullName evidence="1">Uncharacterized protein</fullName>
    </submittedName>
</protein>
<dbReference type="RefSeq" id="WP_162882196.1">
    <property type="nucleotide sequence ID" value="NZ_MF974398.1"/>
</dbReference>
<keyword evidence="1" id="KW-0614">Plasmid</keyword>
<dbReference type="AlphaFoldDB" id="A0A343URY5"/>
<accession>A0A343URY5</accession>
<name>A0A343URY5_9LEPT</name>
<reference evidence="1" key="1">
    <citation type="journal article" date="2018" name="Sci. Rep.">
        <title>Characterization of LE3 and LE4, the only lytic phages known to infect the spirochete Leptospira.</title>
        <authorList>
            <person name="Schiettekatte O."/>
            <person name="Vincent A.T."/>
            <person name="Malosse C."/>
            <person name="Lechat P."/>
            <person name="Chamot-Rooke J."/>
            <person name="Veyrier F.J."/>
            <person name="Picardeau M."/>
            <person name="Bourhy P."/>
        </authorList>
    </citation>
    <scope>NUCLEOTIDE SEQUENCE</scope>
    <source>
        <plasmid evidence="1">p2_L200901116</plasmid>
    </source>
</reference>
<sequence>MLEEYFAIVDETKGTISKSEIYSMEWTEYERLIAKILEKREREEKGI</sequence>
<dbReference type="EMBL" id="MF974398">
    <property type="protein sequence ID" value="AVH81558.1"/>
    <property type="molecule type" value="Genomic_DNA"/>
</dbReference>
<proteinExistence type="predicted"/>